<dbReference type="EMBL" id="BGZK01000232">
    <property type="protein sequence ID" value="GBP30346.1"/>
    <property type="molecule type" value="Genomic_DNA"/>
</dbReference>
<dbReference type="Proteomes" id="UP000299102">
    <property type="component" value="Unassembled WGS sequence"/>
</dbReference>
<protein>
    <submittedName>
        <fullName evidence="2">Uncharacterized protein</fullName>
    </submittedName>
</protein>
<proteinExistence type="predicted"/>
<keyword evidence="3" id="KW-1185">Reference proteome</keyword>
<evidence type="ECO:0000313" key="2">
    <source>
        <dbReference type="EMBL" id="GBP30346.1"/>
    </source>
</evidence>
<dbReference type="AlphaFoldDB" id="A0A4C1UWF4"/>
<accession>A0A4C1UWF4</accession>
<sequence length="132" mass="14655">MTREAAGRMRRRRRTPAVRAKINRAQLLSRQMSDFRRAGGGRGAECAPLVNKLVYNDSAICQKWVSAFRPANGFGGFWCTSIAAGPGCRCRVGEEGRRRSPHRPRWISPPPPMAPPTLRSYGPNRGSTAGYR</sequence>
<feature type="region of interest" description="Disordered" evidence="1">
    <location>
        <begin position="93"/>
        <end position="132"/>
    </location>
</feature>
<reference evidence="2 3" key="1">
    <citation type="journal article" date="2019" name="Commun. Biol.">
        <title>The bagworm genome reveals a unique fibroin gene that provides high tensile strength.</title>
        <authorList>
            <person name="Kono N."/>
            <person name="Nakamura H."/>
            <person name="Ohtoshi R."/>
            <person name="Tomita M."/>
            <person name="Numata K."/>
            <person name="Arakawa K."/>
        </authorList>
    </citation>
    <scope>NUCLEOTIDE SEQUENCE [LARGE SCALE GENOMIC DNA]</scope>
</reference>
<gene>
    <name evidence="2" type="ORF">EVAR_18145_1</name>
</gene>
<evidence type="ECO:0000313" key="3">
    <source>
        <dbReference type="Proteomes" id="UP000299102"/>
    </source>
</evidence>
<name>A0A4C1UWF4_EUMVA</name>
<comment type="caution">
    <text evidence="2">The sequence shown here is derived from an EMBL/GenBank/DDBJ whole genome shotgun (WGS) entry which is preliminary data.</text>
</comment>
<organism evidence="2 3">
    <name type="scientific">Eumeta variegata</name>
    <name type="common">Bagworm moth</name>
    <name type="synonym">Eumeta japonica</name>
    <dbReference type="NCBI Taxonomy" id="151549"/>
    <lineage>
        <taxon>Eukaryota</taxon>
        <taxon>Metazoa</taxon>
        <taxon>Ecdysozoa</taxon>
        <taxon>Arthropoda</taxon>
        <taxon>Hexapoda</taxon>
        <taxon>Insecta</taxon>
        <taxon>Pterygota</taxon>
        <taxon>Neoptera</taxon>
        <taxon>Endopterygota</taxon>
        <taxon>Lepidoptera</taxon>
        <taxon>Glossata</taxon>
        <taxon>Ditrysia</taxon>
        <taxon>Tineoidea</taxon>
        <taxon>Psychidae</taxon>
        <taxon>Oiketicinae</taxon>
        <taxon>Eumeta</taxon>
    </lineage>
</organism>
<evidence type="ECO:0000256" key="1">
    <source>
        <dbReference type="SAM" id="MobiDB-lite"/>
    </source>
</evidence>